<dbReference type="AlphaFoldDB" id="A0A642UEJ6"/>
<dbReference type="UniPathway" id="UPA00661"/>
<dbReference type="Gene3D" id="2.40.110.10">
    <property type="entry name" value="Butyryl-CoA Dehydrogenase, subunit A, domain 2"/>
    <property type="match status" value="1"/>
</dbReference>
<evidence type="ECO:0000256" key="12">
    <source>
        <dbReference type="PIRNR" id="PIRNR000168"/>
    </source>
</evidence>
<dbReference type="Pfam" id="PF14749">
    <property type="entry name" value="Acyl-CoA_ox_N"/>
    <property type="match status" value="1"/>
</dbReference>
<dbReference type="GO" id="GO:0003997">
    <property type="term" value="F:acyl-CoA oxidase activity"/>
    <property type="evidence" value="ECO:0007669"/>
    <property type="project" value="UniProtKB-EC"/>
</dbReference>
<evidence type="ECO:0000259" key="16">
    <source>
        <dbReference type="Pfam" id="PF02770"/>
    </source>
</evidence>
<dbReference type="FunFam" id="2.40.110.10:FF:000003">
    <property type="entry name" value="Acyl-coenzyme A oxidase"/>
    <property type="match status" value="1"/>
</dbReference>
<dbReference type="Pfam" id="PF22924">
    <property type="entry name" value="ACOX_C_alpha1"/>
    <property type="match status" value="1"/>
</dbReference>
<dbReference type="InterPro" id="IPR029320">
    <property type="entry name" value="Acyl-CoA_ox_N"/>
</dbReference>
<dbReference type="OMA" id="RDFHAMS"/>
<feature type="domain" description="Acyl-CoA oxidase C-alpha1" evidence="18">
    <location>
        <begin position="293"/>
        <end position="467"/>
    </location>
</feature>
<feature type="domain" description="Acyl-CoA oxidase/dehydrogenase middle" evidence="16">
    <location>
        <begin position="154"/>
        <end position="263"/>
    </location>
</feature>
<comment type="subcellular location">
    <subcellularLocation>
        <location evidence="3">Peroxisome</location>
    </subcellularLocation>
</comment>
<evidence type="ECO:0000256" key="7">
    <source>
        <dbReference type="ARBA" id="ARBA00022827"/>
    </source>
</evidence>
<comment type="catalytic activity">
    <reaction evidence="1">
        <text>a 2,3-saturated acyl-CoA + O2 = a (2E)-enoyl-CoA + H2O2</text>
        <dbReference type="Rhea" id="RHEA:38959"/>
        <dbReference type="ChEBI" id="CHEBI:15379"/>
        <dbReference type="ChEBI" id="CHEBI:16240"/>
        <dbReference type="ChEBI" id="CHEBI:58856"/>
        <dbReference type="ChEBI" id="CHEBI:65111"/>
        <dbReference type="EC" id="1.3.3.6"/>
    </reaction>
</comment>
<evidence type="ECO:0000256" key="13">
    <source>
        <dbReference type="PIRSR" id="PIRSR000168-1"/>
    </source>
</evidence>
<dbReference type="Proteomes" id="UP000449547">
    <property type="component" value="Unassembled WGS sequence"/>
</dbReference>
<dbReference type="GO" id="GO:0005504">
    <property type="term" value="F:fatty acid binding"/>
    <property type="evidence" value="ECO:0007669"/>
    <property type="project" value="TreeGrafter"/>
</dbReference>
<evidence type="ECO:0000256" key="6">
    <source>
        <dbReference type="ARBA" id="ARBA00022630"/>
    </source>
</evidence>
<evidence type="ECO:0000256" key="9">
    <source>
        <dbReference type="ARBA" id="ARBA00023002"/>
    </source>
</evidence>
<dbReference type="GO" id="GO:0055088">
    <property type="term" value="P:lipid homeostasis"/>
    <property type="evidence" value="ECO:0007669"/>
    <property type="project" value="TreeGrafter"/>
</dbReference>
<dbReference type="SUPFAM" id="SSF47203">
    <property type="entry name" value="Acyl-CoA dehydrogenase C-terminal domain-like"/>
    <property type="match status" value="2"/>
</dbReference>
<evidence type="ECO:0000256" key="4">
    <source>
        <dbReference type="ARBA" id="ARBA00004846"/>
    </source>
</evidence>
<evidence type="ECO:0000256" key="10">
    <source>
        <dbReference type="ARBA" id="ARBA00023098"/>
    </source>
</evidence>
<feature type="active site" description="Proton acceptor" evidence="13">
    <location>
        <position position="456"/>
    </location>
</feature>
<keyword evidence="8" id="KW-0276">Fatty acid metabolism</keyword>
<dbReference type="Pfam" id="PF01756">
    <property type="entry name" value="ACOX"/>
    <property type="match status" value="1"/>
</dbReference>
<dbReference type="GeneID" id="54783737"/>
<evidence type="ECO:0000313" key="20">
    <source>
        <dbReference type="Proteomes" id="UP000449547"/>
    </source>
</evidence>
<reference evidence="19 20" key="1">
    <citation type="submission" date="2019-07" db="EMBL/GenBank/DDBJ databases">
        <title>Genome assembly of two rare yeast pathogens: Diutina rugosa and Trichomonascus ciferrii.</title>
        <authorList>
            <person name="Mixao V."/>
            <person name="Saus E."/>
            <person name="Hansen A."/>
            <person name="Lass-Flor C."/>
            <person name="Gabaldon T."/>
        </authorList>
    </citation>
    <scope>NUCLEOTIDE SEQUENCE [LARGE SCALE GENOMIC DNA]</scope>
    <source>
        <strain evidence="19 20">CBS 613</strain>
    </source>
</reference>
<dbReference type="GO" id="GO:0071949">
    <property type="term" value="F:FAD binding"/>
    <property type="evidence" value="ECO:0007669"/>
    <property type="project" value="InterPro"/>
</dbReference>
<evidence type="ECO:0000256" key="2">
    <source>
        <dbReference type="ARBA" id="ARBA00001974"/>
    </source>
</evidence>
<proteinExistence type="inferred from homology"/>
<keyword evidence="20" id="KW-1185">Reference proteome</keyword>
<dbReference type="InterPro" id="IPR009100">
    <property type="entry name" value="AcylCoA_DH/oxidase_NM_dom_sf"/>
</dbReference>
<evidence type="ECO:0000256" key="1">
    <source>
        <dbReference type="ARBA" id="ARBA00001201"/>
    </source>
</evidence>
<dbReference type="VEuPathDB" id="FungiDB:DIURU_005086"/>
<evidence type="ECO:0000256" key="11">
    <source>
        <dbReference type="ARBA" id="ARBA00023140"/>
    </source>
</evidence>
<evidence type="ECO:0000313" key="19">
    <source>
        <dbReference type="EMBL" id="KAA8897655.1"/>
    </source>
</evidence>
<dbReference type="OrthoDB" id="538336at2759"/>
<dbReference type="GO" id="GO:0005777">
    <property type="term" value="C:peroxisome"/>
    <property type="evidence" value="ECO:0007669"/>
    <property type="project" value="UniProtKB-SubCell"/>
</dbReference>
<keyword evidence="6 12" id="KW-0285">Flavoprotein</keyword>
<feature type="binding site" evidence="14">
    <location>
        <position position="197"/>
    </location>
    <ligand>
        <name>FAD</name>
        <dbReference type="ChEBI" id="CHEBI:57692"/>
    </ligand>
</feature>
<dbReference type="InterPro" id="IPR002655">
    <property type="entry name" value="Acyl-CoA_oxidase_C"/>
</dbReference>
<dbReference type="InterPro" id="IPR037069">
    <property type="entry name" value="AcylCoA_DH/ox_N_sf"/>
</dbReference>
<dbReference type="InterPro" id="IPR006091">
    <property type="entry name" value="Acyl-CoA_Oxase/DH_mid-dom"/>
</dbReference>
<gene>
    <name evidence="19" type="ORF">DIURU_005086</name>
</gene>
<sequence length="718" mass="80730">MVIAKNTVSYEQGPDPASLIAAERAQQKIDPVKMNYFLEGSQERSEEVARLTEQMERDPILAATPAYYDLSKEQERELTAKKIARVAQYLETNSFQEFQNRLSLIGVFDPQVGTRVGVNLGLFISCIRGNGTFDQLEYWALHKEACYLKNIYGCFGMTELAHGSNVMALETTATFDKDTDEFVINTPHIGATKWWIGGAAHSATHCTVYARLIVDDEDYGVKTFVVPLRDSQHNLNPGVTVGDIGRKMGRDGIDNGWIQFSHVRIPRYFMLQKFARVSRSGEVTLPPLEQLAYSALLGGRVMMCLDSYRMMARMTTIALRYAIGRRQFHKNGNFDDDEGAKEVQIIDYALHQKRLFPYLAAAYVASAGALKVEKTIFDTMSLLDDAVDQADDEKLMEGIEAMKSLFIDSGALKSNLTWLAAACIDECRQSCGGHGYSAYNGFGKAYNDWVVQCTWEGDNNILGVFVGKPIVKHTIGHFEDEKVVKGSSAFLNDTKQFVEDKAEEYILKSLDDVQDLSKVARALEIAIMRSSYACYQQWKVNGEDFDALGPDLVQITRLKAHHYLLEEYVRRVAEFEHKDLVPYLDLLGKYYAAGMILQHSSTYLLSNNILSAKLFTQVNVELLPKLSKEIRPNVVGYTDSFQLTDMMINSAIGRYDGNIYENYLGVVKAQNNPANDKNKDTKILVDMLNRGSLEARDRYEKSFDAAEILSADDAPTFD</sequence>
<comment type="caution">
    <text evidence="19">The sequence shown here is derived from an EMBL/GenBank/DDBJ whole genome shotgun (WGS) entry which is preliminary data.</text>
</comment>
<dbReference type="Pfam" id="PF02770">
    <property type="entry name" value="Acyl-CoA_dh_M"/>
    <property type="match status" value="1"/>
</dbReference>
<keyword evidence="10" id="KW-0443">Lipid metabolism</keyword>
<comment type="similarity">
    <text evidence="5 12">Belongs to the acyl-CoA oxidase family.</text>
</comment>
<evidence type="ECO:0000256" key="5">
    <source>
        <dbReference type="ARBA" id="ARBA00006288"/>
    </source>
</evidence>
<comment type="pathway">
    <text evidence="4">Lipid metabolism; peroxisomal fatty acid beta-oxidation.</text>
</comment>
<evidence type="ECO:0000256" key="8">
    <source>
        <dbReference type="ARBA" id="ARBA00022832"/>
    </source>
</evidence>
<dbReference type="PANTHER" id="PTHR10909:SF352">
    <property type="entry name" value="ACYL-COENZYME A OXIDASE-LIKE PROTEIN"/>
    <property type="match status" value="1"/>
</dbReference>
<evidence type="ECO:0000259" key="15">
    <source>
        <dbReference type="Pfam" id="PF01756"/>
    </source>
</evidence>
<dbReference type="FunFam" id="1.20.140.10:FF:000015">
    <property type="entry name" value="Acyl-coenzyme A oxidase"/>
    <property type="match status" value="1"/>
</dbReference>
<feature type="domain" description="Acyl-CoA oxidase C-terminal" evidence="15">
    <location>
        <begin position="515"/>
        <end position="678"/>
    </location>
</feature>
<dbReference type="InterPro" id="IPR055060">
    <property type="entry name" value="ACOX_C_alpha1"/>
</dbReference>
<feature type="binding site" evidence="14">
    <location>
        <position position="158"/>
    </location>
    <ligand>
        <name>FAD</name>
        <dbReference type="ChEBI" id="CHEBI:57692"/>
    </ligand>
</feature>
<feature type="domain" description="Acyl-coenzyme A oxidase N-terminal" evidence="17">
    <location>
        <begin position="31"/>
        <end position="140"/>
    </location>
</feature>
<evidence type="ECO:0000256" key="14">
    <source>
        <dbReference type="PIRSR" id="PIRSR000168-2"/>
    </source>
</evidence>
<dbReference type="EMBL" id="SWFT01000153">
    <property type="protein sequence ID" value="KAA8897655.1"/>
    <property type="molecule type" value="Genomic_DNA"/>
</dbReference>
<dbReference type="PIRSF" id="PIRSF000168">
    <property type="entry name" value="Acyl-CoA_oxidase"/>
    <property type="match status" value="1"/>
</dbReference>
<dbReference type="Gene3D" id="1.20.140.10">
    <property type="entry name" value="Butyryl-CoA Dehydrogenase, subunit A, domain 3"/>
    <property type="match status" value="2"/>
</dbReference>
<dbReference type="InterPro" id="IPR046373">
    <property type="entry name" value="Acyl-CoA_Oxase/DH_mid-dom_sf"/>
</dbReference>
<name>A0A642UEJ6_DIURU</name>
<dbReference type="RefSeq" id="XP_034010083.1">
    <property type="nucleotide sequence ID" value="XM_034158029.1"/>
</dbReference>
<dbReference type="SUPFAM" id="SSF56645">
    <property type="entry name" value="Acyl-CoA dehydrogenase NM domain-like"/>
    <property type="match status" value="1"/>
</dbReference>
<organism evidence="19 20">
    <name type="scientific">Diutina rugosa</name>
    <name type="common">Yeast</name>
    <name type="synonym">Candida rugosa</name>
    <dbReference type="NCBI Taxonomy" id="5481"/>
    <lineage>
        <taxon>Eukaryota</taxon>
        <taxon>Fungi</taxon>
        <taxon>Dikarya</taxon>
        <taxon>Ascomycota</taxon>
        <taxon>Saccharomycotina</taxon>
        <taxon>Pichiomycetes</taxon>
        <taxon>Debaryomycetaceae</taxon>
        <taxon>Diutina</taxon>
    </lineage>
</organism>
<dbReference type="PANTHER" id="PTHR10909">
    <property type="entry name" value="ELECTRON TRANSPORT OXIDOREDUCTASE"/>
    <property type="match status" value="1"/>
</dbReference>
<dbReference type="InterPro" id="IPR012258">
    <property type="entry name" value="Acyl-CoA_oxidase"/>
</dbReference>
<keyword evidence="7 12" id="KW-0274">FAD</keyword>
<evidence type="ECO:0000259" key="18">
    <source>
        <dbReference type="Pfam" id="PF22924"/>
    </source>
</evidence>
<evidence type="ECO:0000259" key="17">
    <source>
        <dbReference type="Pfam" id="PF14749"/>
    </source>
</evidence>
<accession>A0A642UEJ6</accession>
<dbReference type="FunFam" id="1.10.540.10:FF:000018">
    <property type="entry name" value="Acyl-coenzyme A oxidase"/>
    <property type="match status" value="1"/>
</dbReference>
<dbReference type="Gene3D" id="1.10.540.10">
    <property type="entry name" value="Acyl-CoA dehydrogenase/oxidase, N-terminal domain"/>
    <property type="match status" value="1"/>
</dbReference>
<evidence type="ECO:0000256" key="3">
    <source>
        <dbReference type="ARBA" id="ARBA00004275"/>
    </source>
</evidence>
<comment type="cofactor">
    <cofactor evidence="2">
        <name>FAD</name>
        <dbReference type="ChEBI" id="CHEBI:57692"/>
    </cofactor>
</comment>
<dbReference type="GO" id="GO:0033540">
    <property type="term" value="P:fatty acid beta-oxidation using acyl-CoA oxidase"/>
    <property type="evidence" value="ECO:0007669"/>
    <property type="project" value="UniProtKB-UniPathway"/>
</dbReference>
<protein>
    <recommendedName>
        <fullName evidence="12">Acyl-coenzyme A oxidase</fullName>
    </recommendedName>
</protein>
<dbReference type="InterPro" id="IPR036250">
    <property type="entry name" value="AcylCo_DH-like_C"/>
</dbReference>
<keyword evidence="11" id="KW-0576">Peroxisome</keyword>
<keyword evidence="9" id="KW-0560">Oxidoreductase</keyword>